<feature type="domain" description="Disease resistance protein winged helix" evidence="13">
    <location>
        <begin position="452"/>
        <end position="522"/>
    </location>
</feature>
<name>A0ABD1G1S2_SALDI</name>
<dbReference type="PANTHER" id="PTHR23155">
    <property type="entry name" value="DISEASE RESISTANCE PROTEIN RP"/>
    <property type="match status" value="1"/>
</dbReference>
<reference evidence="14 15" key="1">
    <citation type="submission" date="2024-06" db="EMBL/GenBank/DDBJ databases">
        <title>A chromosome level genome sequence of Diviner's sage (Salvia divinorum).</title>
        <authorList>
            <person name="Ford S.A."/>
            <person name="Ro D.-K."/>
            <person name="Ness R.W."/>
            <person name="Phillips M.A."/>
        </authorList>
    </citation>
    <scope>NUCLEOTIDE SEQUENCE [LARGE SCALE GENOMIC DNA]</scope>
    <source>
        <strain evidence="14">SAF-2024a</strain>
        <tissue evidence="14">Leaf</tissue>
    </source>
</reference>
<dbReference type="GO" id="GO:0005524">
    <property type="term" value="F:ATP binding"/>
    <property type="evidence" value="ECO:0007669"/>
    <property type="project" value="UniProtKB-KW"/>
</dbReference>
<evidence type="ECO:0000256" key="1">
    <source>
        <dbReference type="ARBA" id="ARBA00002074"/>
    </source>
</evidence>
<dbReference type="InterPro" id="IPR058922">
    <property type="entry name" value="WHD_DRP"/>
</dbReference>
<sequence length="920" mass="104512">MAAYASLNSLMKVIDDIETHPSPPIFLDKQQVESLTEKLVFLQEFLESYDSPYAYSDEADPLEMRIVDAAHVAEDVIESYIIDTMLLSAAATDDGGSEDDNYDDGGSDGDNYDDGGSDDYNYDDGGSEDDNYDGDGDGDGEEISCIHFYQDLQNVIEEIDWLKKEVAGITREKVVHQRNVAGFRSSSTEKNPINIMVGFDGVLLQLLGRLTDGNTNLQIIPIVGMGGIGKTTLAQGAFEHKLIQDHFDICVWTAISQDYNIVETLRQVLSQARGDSSSMDEKDLQVELHKCLWGRRYLIILDDMWSIDVWDRLKFSFPDCGDGSRIVVTTRMSNLAAHLTDSYSVFKMGFLDEASSWTLFSKTVLGEQSFPTQLEKIGRKIVEKCNGLPLAIAVIGGLMAKSEPTPEYWEHIKENLSSIVNSENDDYCLRILKLSYDQLPAYLKPCFLYMGVFGEDSVISATTIVELWVSEGFLKPIDNKSFTDIARECLKELVDRNLILVHKLGILGNIKSCKIHDLLRDLSMKEAQMQRFFYVLREQSPQGVISQHRIVIPTSTSKEKIRDSLDSMSHARSYVRHKGGVPKLPNSRFLRTLYAYDSRYVYSYSFENVNSRCLAFRPVCKFVIPSINLLWNLHTLIISCIKDFIAPIEIWKTHKLRHVNFLYRNLRLPDPPSIDNDIVIMKNLEVLKGVNDFSLSEDVVNRIPNIKKLKMECRAELLERVNCLGYLQCLTKLESLHLVVDHFDDTKCLLKMSFPPSLKKVYLCLPTYFEWEEILQALGSLPVLHKLELYFGLFRTGKWETIEDQFPSLKSLKLSGCRNLKNWTVFESSHFPLLQELRLGMLQELKEIPSEIGEIATLRSIDLECCTGSAVLSAKRILDEQEDSYGEQPDLHVRANVLEIDMALQRLASSNFQVKRSVIM</sequence>
<evidence type="ECO:0000313" key="15">
    <source>
        <dbReference type="Proteomes" id="UP001567538"/>
    </source>
</evidence>
<evidence type="ECO:0000256" key="11">
    <source>
        <dbReference type="SAM" id="MobiDB-lite"/>
    </source>
</evidence>
<feature type="region of interest" description="Disordered" evidence="11">
    <location>
        <begin position="92"/>
        <end position="139"/>
    </location>
</feature>
<dbReference type="Proteomes" id="UP001567538">
    <property type="component" value="Unassembled WGS sequence"/>
</dbReference>
<evidence type="ECO:0000256" key="2">
    <source>
        <dbReference type="ARBA" id="ARBA00004496"/>
    </source>
</evidence>
<evidence type="ECO:0000259" key="13">
    <source>
        <dbReference type="Pfam" id="PF23559"/>
    </source>
</evidence>
<keyword evidence="6" id="KW-0381">Hypersensitive response</keyword>
<dbReference type="FunFam" id="3.40.50.300:FF:001091">
    <property type="entry name" value="Probable disease resistance protein At1g61300"/>
    <property type="match status" value="1"/>
</dbReference>
<dbReference type="GO" id="GO:0009626">
    <property type="term" value="P:plant-type hypersensitive response"/>
    <property type="evidence" value="ECO:0007669"/>
    <property type="project" value="UniProtKB-KW"/>
</dbReference>
<evidence type="ECO:0000259" key="12">
    <source>
        <dbReference type="Pfam" id="PF00931"/>
    </source>
</evidence>
<keyword evidence="9" id="KW-0611">Plant defense</keyword>
<comment type="function">
    <text evidence="1">Confers resistance to late blight (Phytophthora infestans) races carrying the avirulence gene Avr1. Resistance proteins guard the plant against pathogens that contain an appropriate avirulence protein via an indirect interaction with this avirulence protein. That triggers a defense system including the hypersensitive response, which restricts the pathogen growth.</text>
</comment>
<evidence type="ECO:0000313" key="14">
    <source>
        <dbReference type="EMBL" id="KAL1538021.1"/>
    </source>
</evidence>
<dbReference type="InterPro" id="IPR042197">
    <property type="entry name" value="Apaf_helical"/>
</dbReference>
<evidence type="ECO:0000256" key="7">
    <source>
        <dbReference type="ARBA" id="ARBA00022737"/>
    </source>
</evidence>
<keyword evidence="15" id="KW-1185">Reference proteome</keyword>
<dbReference type="Pfam" id="PF23559">
    <property type="entry name" value="WHD_DRP"/>
    <property type="match status" value="1"/>
</dbReference>
<dbReference type="GO" id="GO:0051607">
    <property type="term" value="P:defense response to virus"/>
    <property type="evidence" value="ECO:0007669"/>
    <property type="project" value="UniProtKB-ARBA"/>
</dbReference>
<dbReference type="FunFam" id="1.10.8.430:FF:000003">
    <property type="entry name" value="Probable disease resistance protein At5g66910"/>
    <property type="match status" value="1"/>
</dbReference>
<dbReference type="Pfam" id="PF00931">
    <property type="entry name" value="NB-ARC"/>
    <property type="match status" value="1"/>
</dbReference>
<accession>A0ABD1G1S2</accession>
<dbReference type="EMBL" id="JBEAFC010000010">
    <property type="protein sequence ID" value="KAL1538021.1"/>
    <property type="molecule type" value="Genomic_DNA"/>
</dbReference>
<evidence type="ECO:0000256" key="3">
    <source>
        <dbReference type="ARBA" id="ARBA00008894"/>
    </source>
</evidence>
<comment type="similarity">
    <text evidence="3">Belongs to the disease resistance NB-LRR family.</text>
</comment>
<dbReference type="InterPro" id="IPR032675">
    <property type="entry name" value="LRR_dom_sf"/>
</dbReference>
<evidence type="ECO:0000256" key="5">
    <source>
        <dbReference type="ARBA" id="ARBA00022614"/>
    </source>
</evidence>
<keyword evidence="10" id="KW-0067">ATP-binding</keyword>
<proteinExistence type="inferred from homology"/>
<keyword evidence="8" id="KW-0547">Nucleotide-binding</keyword>
<dbReference type="InterPro" id="IPR044974">
    <property type="entry name" value="Disease_R_plants"/>
</dbReference>
<evidence type="ECO:0000256" key="8">
    <source>
        <dbReference type="ARBA" id="ARBA00022741"/>
    </source>
</evidence>
<feature type="domain" description="NB-ARC" evidence="12">
    <location>
        <begin position="205"/>
        <end position="366"/>
    </location>
</feature>
<organism evidence="14 15">
    <name type="scientific">Salvia divinorum</name>
    <name type="common">Maria pastora</name>
    <name type="synonym">Diviner's sage</name>
    <dbReference type="NCBI Taxonomy" id="28513"/>
    <lineage>
        <taxon>Eukaryota</taxon>
        <taxon>Viridiplantae</taxon>
        <taxon>Streptophyta</taxon>
        <taxon>Embryophyta</taxon>
        <taxon>Tracheophyta</taxon>
        <taxon>Spermatophyta</taxon>
        <taxon>Magnoliopsida</taxon>
        <taxon>eudicotyledons</taxon>
        <taxon>Gunneridae</taxon>
        <taxon>Pentapetalae</taxon>
        <taxon>asterids</taxon>
        <taxon>lamiids</taxon>
        <taxon>Lamiales</taxon>
        <taxon>Lamiaceae</taxon>
        <taxon>Nepetoideae</taxon>
        <taxon>Mentheae</taxon>
        <taxon>Salviinae</taxon>
        <taxon>Salvia</taxon>
        <taxon>Salvia subgen. Calosphace</taxon>
    </lineage>
</organism>
<dbReference type="FunFam" id="1.10.10.10:FF:000322">
    <property type="entry name" value="Probable disease resistance protein At1g63360"/>
    <property type="match status" value="1"/>
</dbReference>
<dbReference type="InterPro" id="IPR027417">
    <property type="entry name" value="P-loop_NTPase"/>
</dbReference>
<dbReference type="Gene3D" id="3.40.50.300">
    <property type="entry name" value="P-loop containing nucleotide triphosphate hydrolases"/>
    <property type="match status" value="1"/>
</dbReference>
<dbReference type="GO" id="GO:0005737">
    <property type="term" value="C:cytoplasm"/>
    <property type="evidence" value="ECO:0007669"/>
    <property type="project" value="UniProtKB-SubCell"/>
</dbReference>
<protein>
    <submittedName>
        <fullName evidence="14">Late blight resistance protein R1A-3 isoform X1</fullName>
    </submittedName>
</protein>
<dbReference type="SUPFAM" id="SSF52540">
    <property type="entry name" value="P-loop containing nucleoside triphosphate hydrolases"/>
    <property type="match status" value="1"/>
</dbReference>
<dbReference type="SUPFAM" id="SSF52058">
    <property type="entry name" value="L domain-like"/>
    <property type="match status" value="1"/>
</dbReference>
<keyword evidence="5" id="KW-0433">Leucine-rich repeat</keyword>
<evidence type="ECO:0000256" key="10">
    <source>
        <dbReference type="ARBA" id="ARBA00022840"/>
    </source>
</evidence>
<dbReference type="AlphaFoldDB" id="A0ABD1G1S2"/>
<comment type="caution">
    <text evidence="14">The sequence shown here is derived from an EMBL/GenBank/DDBJ whole genome shotgun (WGS) entry which is preliminary data.</text>
</comment>
<gene>
    <name evidence="14" type="ORF">AAHA92_26809</name>
</gene>
<dbReference type="Gene3D" id="1.20.5.4130">
    <property type="match status" value="1"/>
</dbReference>
<dbReference type="InterPro" id="IPR002182">
    <property type="entry name" value="NB-ARC"/>
</dbReference>
<keyword evidence="7" id="KW-0677">Repeat</keyword>
<keyword evidence="4" id="KW-0963">Cytoplasm</keyword>
<evidence type="ECO:0000256" key="9">
    <source>
        <dbReference type="ARBA" id="ARBA00022821"/>
    </source>
</evidence>
<dbReference type="Gene3D" id="1.10.8.430">
    <property type="entry name" value="Helical domain of apoptotic protease-activating factors"/>
    <property type="match status" value="1"/>
</dbReference>
<dbReference type="InterPro" id="IPR036388">
    <property type="entry name" value="WH-like_DNA-bd_sf"/>
</dbReference>
<dbReference type="PRINTS" id="PR00364">
    <property type="entry name" value="DISEASERSIST"/>
</dbReference>
<feature type="compositionally biased region" description="Acidic residues" evidence="11">
    <location>
        <begin position="95"/>
        <end position="139"/>
    </location>
</feature>
<dbReference type="Gene3D" id="3.80.10.10">
    <property type="entry name" value="Ribonuclease Inhibitor"/>
    <property type="match status" value="1"/>
</dbReference>
<dbReference type="PANTHER" id="PTHR23155:SF1152">
    <property type="entry name" value="AAA+ ATPASE DOMAIN-CONTAINING PROTEIN"/>
    <property type="match status" value="1"/>
</dbReference>
<dbReference type="Gene3D" id="1.10.10.10">
    <property type="entry name" value="Winged helix-like DNA-binding domain superfamily/Winged helix DNA-binding domain"/>
    <property type="match status" value="1"/>
</dbReference>
<evidence type="ECO:0000256" key="4">
    <source>
        <dbReference type="ARBA" id="ARBA00022490"/>
    </source>
</evidence>
<evidence type="ECO:0000256" key="6">
    <source>
        <dbReference type="ARBA" id="ARBA00022667"/>
    </source>
</evidence>
<comment type="subcellular location">
    <subcellularLocation>
        <location evidence="2">Cytoplasm</location>
    </subcellularLocation>
</comment>